<organism evidence="1">
    <name type="scientific">Oryza barthii</name>
    <dbReference type="NCBI Taxonomy" id="65489"/>
    <lineage>
        <taxon>Eukaryota</taxon>
        <taxon>Viridiplantae</taxon>
        <taxon>Streptophyta</taxon>
        <taxon>Embryophyta</taxon>
        <taxon>Tracheophyta</taxon>
        <taxon>Spermatophyta</taxon>
        <taxon>Magnoliopsida</taxon>
        <taxon>Liliopsida</taxon>
        <taxon>Poales</taxon>
        <taxon>Poaceae</taxon>
        <taxon>BOP clade</taxon>
        <taxon>Oryzoideae</taxon>
        <taxon>Oryzeae</taxon>
        <taxon>Oryzinae</taxon>
        <taxon>Oryza</taxon>
    </lineage>
</organism>
<evidence type="ECO:0000313" key="2">
    <source>
        <dbReference type="Proteomes" id="UP000026960"/>
    </source>
</evidence>
<dbReference type="Proteomes" id="UP000026960">
    <property type="component" value="Chromosome 1"/>
</dbReference>
<protein>
    <submittedName>
        <fullName evidence="1">Uncharacterized protein</fullName>
    </submittedName>
</protein>
<dbReference type="PaxDb" id="65489-OBART01G30680.1"/>
<dbReference type="Gramene" id="OBART01G30680.1">
    <property type="protein sequence ID" value="OBART01G30680.1"/>
    <property type="gene ID" value="OBART01G30680"/>
</dbReference>
<dbReference type="HOGENOM" id="CLU_3413469_0_0_1"/>
<proteinExistence type="predicted"/>
<dbReference type="EnsemblPlants" id="OBART01G30680.1">
    <property type="protein sequence ID" value="OBART01G30680.1"/>
    <property type="gene ID" value="OBART01G30680"/>
</dbReference>
<accession>A0A0D3ETY6</accession>
<evidence type="ECO:0000313" key="1">
    <source>
        <dbReference type="EnsemblPlants" id="OBART01G30680.1"/>
    </source>
</evidence>
<keyword evidence="2" id="KW-1185">Reference proteome</keyword>
<dbReference type="AlphaFoldDB" id="A0A0D3ETY6"/>
<reference evidence="1" key="1">
    <citation type="journal article" date="2009" name="Rice">
        <title>De Novo Next Generation Sequencing of Plant Genomes.</title>
        <authorList>
            <person name="Rounsley S."/>
            <person name="Marri P.R."/>
            <person name="Yu Y."/>
            <person name="He R."/>
            <person name="Sisneros N."/>
            <person name="Goicoechea J.L."/>
            <person name="Lee S.J."/>
            <person name="Angelova A."/>
            <person name="Kudrna D."/>
            <person name="Luo M."/>
            <person name="Affourtit J."/>
            <person name="Desany B."/>
            <person name="Knight J."/>
            <person name="Niazi F."/>
            <person name="Egholm M."/>
            <person name="Wing R.A."/>
        </authorList>
    </citation>
    <scope>NUCLEOTIDE SEQUENCE [LARGE SCALE GENOMIC DNA]</scope>
    <source>
        <strain evidence="1">cv. IRGC 105608</strain>
    </source>
</reference>
<reference evidence="1" key="2">
    <citation type="submission" date="2015-03" db="UniProtKB">
        <authorList>
            <consortium name="EnsemblPlants"/>
        </authorList>
    </citation>
    <scope>IDENTIFICATION</scope>
</reference>
<sequence length="28" mass="3211">MLKSEQSSSAQDWRFLYVIEIANVAPVQ</sequence>
<name>A0A0D3ETY6_9ORYZ</name>